<organism evidence="2 3">
    <name type="scientific">Nocardia terpenica</name>
    <dbReference type="NCBI Taxonomy" id="455432"/>
    <lineage>
        <taxon>Bacteria</taxon>
        <taxon>Bacillati</taxon>
        <taxon>Actinomycetota</taxon>
        <taxon>Actinomycetes</taxon>
        <taxon>Mycobacteriales</taxon>
        <taxon>Nocardiaceae</taxon>
        <taxon>Nocardia</taxon>
    </lineage>
</organism>
<reference evidence="2 3" key="1">
    <citation type="submission" date="2016-04" db="EMBL/GenBank/DDBJ databases">
        <authorList>
            <person name="Evans L.H."/>
            <person name="Alamgir A."/>
            <person name="Owens N."/>
            <person name="Weber N.D."/>
            <person name="Virtaneva K."/>
            <person name="Barbian K."/>
            <person name="Babar A."/>
            <person name="Rosenke K."/>
        </authorList>
    </citation>
    <scope>NUCLEOTIDE SEQUENCE [LARGE SCALE GENOMIC DNA]</scope>
    <source>
        <strain evidence="2 3">IFM 0406</strain>
    </source>
</reference>
<comment type="caution">
    <text evidence="2">The sequence shown here is derived from an EMBL/GenBank/DDBJ whole genome shotgun (WGS) entry which is preliminary data.</text>
</comment>
<feature type="transmembrane region" description="Helical" evidence="1">
    <location>
        <begin position="64"/>
        <end position="86"/>
    </location>
</feature>
<dbReference type="EMBL" id="LWGR01000007">
    <property type="protein sequence ID" value="KZM73073.1"/>
    <property type="molecule type" value="Genomic_DNA"/>
</dbReference>
<keyword evidence="1" id="KW-0472">Membrane</keyword>
<gene>
    <name evidence="2" type="ORF">AWN90_30620</name>
</gene>
<name>A0A164M650_9NOCA</name>
<dbReference type="Proteomes" id="UP000076512">
    <property type="component" value="Unassembled WGS sequence"/>
</dbReference>
<dbReference type="AlphaFoldDB" id="A0A164M650"/>
<proteinExistence type="predicted"/>
<keyword evidence="3" id="KW-1185">Reference proteome</keyword>
<accession>A0A164M650</accession>
<keyword evidence="1" id="KW-0812">Transmembrane</keyword>
<evidence type="ECO:0000313" key="2">
    <source>
        <dbReference type="EMBL" id="KZM73073.1"/>
    </source>
</evidence>
<protein>
    <submittedName>
        <fullName evidence="2">Uncharacterized protein</fullName>
    </submittedName>
</protein>
<evidence type="ECO:0000313" key="3">
    <source>
        <dbReference type="Proteomes" id="UP000076512"/>
    </source>
</evidence>
<keyword evidence="1" id="KW-1133">Transmembrane helix</keyword>
<evidence type="ECO:0000256" key="1">
    <source>
        <dbReference type="SAM" id="Phobius"/>
    </source>
</evidence>
<dbReference type="STRING" id="455432.AWN90_30620"/>
<sequence>MAVSAVLVRHPVCWRRPGKRPDEETTTEVWVTRRVRGECVWSVAIPEYRQPARRRFVSYCPPGWLLLELPTSLLLAVFVGTGWLGYAQHARPVHAGAIPAVVAPAVPPAGEVFGRR</sequence>